<keyword evidence="3" id="KW-0998">Cell outer membrane</keyword>
<dbReference type="InterPro" id="IPR005565">
    <property type="entry name" value="Hemolysn_activator_HlyB_C"/>
</dbReference>
<accession>A0A1H0UUT8</accession>
<keyword evidence="5" id="KW-0732">Signal</keyword>
<dbReference type="GO" id="GO:0098046">
    <property type="term" value="C:type V protein secretion system complex"/>
    <property type="evidence" value="ECO:0007669"/>
    <property type="project" value="TreeGrafter"/>
</dbReference>
<evidence type="ECO:0000313" key="8">
    <source>
        <dbReference type="EMBL" id="SDP69861.1"/>
    </source>
</evidence>
<sequence length="543" mass="59598">MKKSVIAISLLACSTGALVQAAPAVPQPGSDLNQAPKPAPRIENQLPGTQNNKKKELRFTLKKIIVEQPETHFSDKKLTAIANKAVGHEINVRDLENVLSELAFYARHHGYPAAYAYVPEQKAKGGVLRVRMALGRYGQIKIDNEASKGAEHRAKGLIAGLKPGDVIEERSLETRLFNVNEMYGVNARGTLEPGSQEGTSNLIVHMRPGRRQTVTLYSDNYGSRSSGRYRYGVQAGFMGLGDTSGRLTVGGLISNNHLHNYNVGWDMMTGHSGTNIGIRHSRMDYELGSNLADFGARGIANTTSLFGTTPIWRAARSSLAVNYGFDYRDITDEMRTVGIRVDKHSHAFHIGLDGVVRNGKGLAIHKQLTVYTGNVSADSDWGHRMGKAAGTLGHFTKGVLDLAALQKLGHSCDLLVKFQGQKASKNLDSSEQIYLGGARGVRAYPSGEAAGDEGYLSTVELHYRTPLRGVMLRTYYDLGHVRLSKDSQRGGETLQGWGVGLTWQHPSRYFARLDYARRIGLPDNPSKDAHSKQRIWFMAGKTW</sequence>
<feature type="domain" description="Polypeptide-transport-associated ShlB-type" evidence="7">
    <location>
        <begin position="59"/>
        <end position="132"/>
    </location>
</feature>
<dbReference type="InterPro" id="IPR051544">
    <property type="entry name" value="TPS_OM_transporter"/>
</dbReference>
<keyword evidence="1" id="KW-1134">Transmembrane beta strand</keyword>
<dbReference type="PANTHER" id="PTHR34597:SF1">
    <property type="entry name" value="HEME_HEMOPEXIN TRANSPORTER PROTEIN HUXB"/>
    <property type="match status" value="1"/>
</dbReference>
<gene>
    <name evidence="8" type="ORF">SAMN05216366_1392</name>
</gene>
<feature type="domain" description="Haemolysin activator HlyB C-terminal" evidence="6">
    <location>
        <begin position="198"/>
        <end position="502"/>
    </location>
</feature>
<evidence type="ECO:0000256" key="5">
    <source>
        <dbReference type="SAM" id="SignalP"/>
    </source>
</evidence>
<dbReference type="EMBL" id="FNJQ01000039">
    <property type="protein sequence ID" value="SDP69861.1"/>
    <property type="molecule type" value="Genomic_DNA"/>
</dbReference>
<evidence type="ECO:0000313" key="9">
    <source>
        <dbReference type="Proteomes" id="UP000182412"/>
    </source>
</evidence>
<feature type="signal peptide" evidence="5">
    <location>
        <begin position="1"/>
        <end position="21"/>
    </location>
</feature>
<reference evidence="8 9" key="1">
    <citation type="submission" date="2016-10" db="EMBL/GenBank/DDBJ databases">
        <authorList>
            <person name="de Groot N.N."/>
        </authorList>
    </citation>
    <scope>NUCLEOTIDE SEQUENCE [LARGE SCALE GENOMIC DNA]</scope>
    <source>
        <strain evidence="8 9">S137</strain>
    </source>
</reference>
<dbReference type="Gene3D" id="3.10.20.310">
    <property type="entry name" value="membrane protein fhac"/>
    <property type="match status" value="1"/>
</dbReference>
<dbReference type="InterPro" id="IPR013686">
    <property type="entry name" value="Polypept-transport_assoc_ShlB"/>
</dbReference>
<evidence type="ECO:0000256" key="2">
    <source>
        <dbReference type="ARBA" id="ARBA00022692"/>
    </source>
</evidence>
<evidence type="ECO:0000256" key="1">
    <source>
        <dbReference type="ARBA" id="ARBA00022452"/>
    </source>
</evidence>
<dbReference type="Pfam" id="PF08479">
    <property type="entry name" value="POTRA_2"/>
    <property type="match status" value="1"/>
</dbReference>
<dbReference type="RefSeq" id="WP_074573346.1">
    <property type="nucleotide sequence ID" value="NZ_FNJQ01000039.1"/>
</dbReference>
<organism evidence="8 9">
    <name type="scientific">Selenomonas ruminantium</name>
    <dbReference type="NCBI Taxonomy" id="971"/>
    <lineage>
        <taxon>Bacteria</taxon>
        <taxon>Bacillati</taxon>
        <taxon>Bacillota</taxon>
        <taxon>Negativicutes</taxon>
        <taxon>Selenomonadales</taxon>
        <taxon>Selenomonadaceae</taxon>
        <taxon>Selenomonas</taxon>
    </lineage>
</organism>
<dbReference type="OrthoDB" id="596066at2"/>
<dbReference type="GO" id="GO:0046819">
    <property type="term" value="P:protein secretion by the type V secretion system"/>
    <property type="evidence" value="ECO:0007669"/>
    <property type="project" value="TreeGrafter"/>
</dbReference>
<feature type="region of interest" description="Disordered" evidence="4">
    <location>
        <begin position="28"/>
        <end position="53"/>
    </location>
</feature>
<evidence type="ECO:0000259" key="7">
    <source>
        <dbReference type="Pfam" id="PF08479"/>
    </source>
</evidence>
<evidence type="ECO:0000256" key="4">
    <source>
        <dbReference type="SAM" id="MobiDB-lite"/>
    </source>
</evidence>
<dbReference type="GO" id="GO:0008320">
    <property type="term" value="F:protein transmembrane transporter activity"/>
    <property type="evidence" value="ECO:0007669"/>
    <property type="project" value="TreeGrafter"/>
</dbReference>
<evidence type="ECO:0000256" key="3">
    <source>
        <dbReference type="ARBA" id="ARBA00023237"/>
    </source>
</evidence>
<proteinExistence type="predicted"/>
<dbReference type="PANTHER" id="PTHR34597">
    <property type="entry name" value="SLR1661 PROTEIN"/>
    <property type="match status" value="1"/>
</dbReference>
<evidence type="ECO:0000259" key="6">
    <source>
        <dbReference type="Pfam" id="PF03865"/>
    </source>
</evidence>
<dbReference type="Pfam" id="PF03865">
    <property type="entry name" value="ShlB"/>
    <property type="match status" value="1"/>
</dbReference>
<name>A0A1H0UUT8_SELRU</name>
<keyword evidence="2" id="KW-0812">Transmembrane</keyword>
<feature type="chain" id="PRO_5010274322" evidence="5">
    <location>
        <begin position="22"/>
        <end position="543"/>
    </location>
</feature>
<dbReference type="Proteomes" id="UP000182412">
    <property type="component" value="Unassembled WGS sequence"/>
</dbReference>
<dbReference type="Gene3D" id="2.40.160.50">
    <property type="entry name" value="membrane protein fhac: a member of the omp85/tpsb transporter family"/>
    <property type="match status" value="1"/>
</dbReference>
<dbReference type="AlphaFoldDB" id="A0A1H0UUT8"/>
<protein>
    <submittedName>
        <fullName evidence="8">Hemolysin activation/secretion protein</fullName>
    </submittedName>
</protein>
<keyword evidence="1" id="KW-0472">Membrane</keyword>